<evidence type="ECO:0000313" key="2">
    <source>
        <dbReference type="Proteomes" id="UP000095601"/>
    </source>
</evidence>
<proteinExistence type="predicted"/>
<reference evidence="1 2" key="1">
    <citation type="submission" date="2016-09" db="EMBL/GenBank/DDBJ databases">
        <authorList>
            <person name="Capua I."/>
            <person name="De Benedictis P."/>
            <person name="Joannis T."/>
            <person name="Lombin L.H."/>
            <person name="Cattoli G."/>
        </authorList>
    </citation>
    <scope>NUCLEOTIDE SEQUENCE [LARGE SCALE GENOMIC DNA]</scope>
    <source>
        <strain evidence="1 2">NRS-1</strain>
    </source>
</reference>
<dbReference type="STRING" id="237258.SAMN04489756_11313"/>
<accession>A0A1E5UDL7</accession>
<keyword evidence="2" id="KW-1185">Reference proteome</keyword>
<evidence type="ECO:0000313" key="1">
    <source>
        <dbReference type="EMBL" id="OEL11014.1"/>
    </source>
</evidence>
<dbReference type="PROSITE" id="PS51257">
    <property type="entry name" value="PROKAR_LIPOPROTEIN"/>
    <property type="match status" value="1"/>
</dbReference>
<sequence length="163" mass="18502">MKNFVVILLISISFISCNKKETSSYTIIPEDTIHQNYTETFEPKKDTLQFCYLSVVGKDSLHLSYTLYPTDSVKGKMSYDNFEKDGSNGKVYGIKSGDTLKLTYDMFSEGMHSLIDVRFLTKDNKLYEGITALKQKNDSTMIIVNDKSVDFESGRVLSPVKCK</sequence>
<dbReference type="KEGG" id="cnr:EB819_05130"/>
<dbReference type="Proteomes" id="UP000095601">
    <property type="component" value="Unassembled WGS sequence"/>
</dbReference>
<gene>
    <name evidence="1" type="ORF">BHF72_2603</name>
</gene>
<organism evidence="1 2">
    <name type="scientific">Cloacibacterium normanense</name>
    <dbReference type="NCBI Taxonomy" id="237258"/>
    <lineage>
        <taxon>Bacteria</taxon>
        <taxon>Pseudomonadati</taxon>
        <taxon>Bacteroidota</taxon>
        <taxon>Flavobacteriia</taxon>
        <taxon>Flavobacteriales</taxon>
        <taxon>Weeksellaceae</taxon>
    </lineage>
</organism>
<comment type="caution">
    <text evidence="1">The sequence shown here is derived from an EMBL/GenBank/DDBJ whole genome shotgun (WGS) entry which is preliminary data.</text>
</comment>
<dbReference type="RefSeq" id="WP_069799061.1">
    <property type="nucleotide sequence ID" value="NZ_CP034157.1"/>
</dbReference>
<dbReference type="AlphaFoldDB" id="A0A1E5UDL7"/>
<name>A0A1E5UDL7_9FLAO</name>
<evidence type="ECO:0008006" key="3">
    <source>
        <dbReference type="Google" id="ProtNLM"/>
    </source>
</evidence>
<dbReference type="EMBL" id="MKGI01000064">
    <property type="protein sequence ID" value="OEL11014.1"/>
    <property type="molecule type" value="Genomic_DNA"/>
</dbReference>
<protein>
    <recommendedName>
        <fullName evidence="3">Lipoprotein</fullName>
    </recommendedName>
</protein>
<dbReference type="OrthoDB" id="794403at2"/>